<keyword evidence="2" id="KW-0472">Membrane</keyword>
<protein>
    <submittedName>
        <fullName evidence="3">Uncharacterized protein</fullName>
    </submittedName>
</protein>
<reference evidence="3" key="1">
    <citation type="submission" date="2014-12" db="EMBL/GenBank/DDBJ databases">
        <title>Insight into the proteome of Arion vulgaris.</title>
        <authorList>
            <person name="Aradska J."/>
            <person name="Bulat T."/>
            <person name="Smidak R."/>
            <person name="Sarate P."/>
            <person name="Gangsoo J."/>
            <person name="Sialana F."/>
            <person name="Bilban M."/>
            <person name="Lubec G."/>
        </authorList>
    </citation>
    <scope>NUCLEOTIDE SEQUENCE</scope>
    <source>
        <tissue evidence="3">Skin</tissue>
    </source>
</reference>
<dbReference type="Gene3D" id="3.40.50.720">
    <property type="entry name" value="NAD(P)-binding Rossmann-like Domain"/>
    <property type="match status" value="1"/>
</dbReference>
<dbReference type="PRINTS" id="PR00081">
    <property type="entry name" value="GDHRDH"/>
</dbReference>
<dbReference type="PANTHER" id="PTHR44279">
    <property type="entry name" value="HYDROXYSTEROID (11-BETA) DEHYDROGENASE 1-LIKE B-RELATED"/>
    <property type="match status" value="1"/>
</dbReference>
<dbReference type="InterPro" id="IPR020904">
    <property type="entry name" value="Sc_DH/Rdtase_CS"/>
</dbReference>
<keyword evidence="2" id="KW-1133">Transmembrane helix</keyword>
<evidence type="ECO:0000256" key="1">
    <source>
        <dbReference type="ARBA" id="ARBA00023002"/>
    </source>
</evidence>
<dbReference type="AlphaFoldDB" id="A0A0B6Z4C6"/>
<dbReference type="InterPro" id="IPR002347">
    <property type="entry name" value="SDR_fam"/>
</dbReference>
<sequence>MDTLRMVYERRTSQYSSSKPGFGMLGKIGAVLIGLCLGLWYFQDSNLDSLKGKRVLVTGASTGIGEQLAYQYASLGCRVVVTSRRLEALTKVTKRCGDLSPRNYTHHAVVGDMENMTSAKQVIEQTVSLLGGLDILVLNHITSQPITPYTGSLENVTLFDRVTDVNFRSYVHLTSYALSQLLANEGSVVVVNSLLGKVPHPFLSAYAASKHALHGFFGSLRSQFISLGQNVAVTICT</sequence>
<keyword evidence="2" id="KW-0812">Transmembrane</keyword>
<evidence type="ECO:0000256" key="2">
    <source>
        <dbReference type="SAM" id="Phobius"/>
    </source>
</evidence>
<dbReference type="PROSITE" id="PS00061">
    <property type="entry name" value="ADH_SHORT"/>
    <property type="match status" value="1"/>
</dbReference>
<dbReference type="InterPro" id="IPR051253">
    <property type="entry name" value="11-beta-HSD"/>
</dbReference>
<name>A0A0B6Z4C6_9EUPU</name>
<dbReference type="GO" id="GO:0016491">
    <property type="term" value="F:oxidoreductase activity"/>
    <property type="evidence" value="ECO:0007669"/>
    <property type="project" value="UniProtKB-KW"/>
</dbReference>
<dbReference type="SUPFAM" id="SSF51735">
    <property type="entry name" value="NAD(P)-binding Rossmann-fold domains"/>
    <property type="match status" value="1"/>
</dbReference>
<dbReference type="InterPro" id="IPR036291">
    <property type="entry name" value="NAD(P)-bd_dom_sf"/>
</dbReference>
<dbReference type="PANTHER" id="PTHR44279:SF5">
    <property type="entry name" value="HYDROXYSTEROID 11-BETA-DEHYDROGENASE 1-LIKE PROTEIN B"/>
    <property type="match status" value="1"/>
</dbReference>
<feature type="transmembrane region" description="Helical" evidence="2">
    <location>
        <begin position="21"/>
        <end position="42"/>
    </location>
</feature>
<organism evidence="3">
    <name type="scientific">Arion vulgaris</name>
    <dbReference type="NCBI Taxonomy" id="1028688"/>
    <lineage>
        <taxon>Eukaryota</taxon>
        <taxon>Metazoa</taxon>
        <taxon>Spiralia</taxon>
        <taxon>Lophotrochozoa</taxon>
        <taxon>Mollusca</taxon>
        <taxon>Gastropoda</taxon>
        <taxon>Heterobranchia</taxon>
        <taxon>Euthyneura</taxon>
        <taxon>Panpulmonata</taxon>
        <taxon>Eupulmonata</taxon>
        <taxon>Stylommatophora</taxon>
        <taxon>Helicina</taxon>
        <taxon>Arionoidea</taxon>
        <taxon>Arionidae</taxon>
        <taxon>Arion</taxon>
    </lineage>
</organism>
<dbReference type="EMBL" id="HACG01015690">
    <property type="protein sequence ID" value="CEK62555.1"/>
    <property type="molecule type" value="Transcribed_RNA"/>
</dbReference>
<gene>
    <name evidence="3" type="primary">ORF45499</name>
</gene>
<dbReference type="Pfam" id="PF00106">
    <property type="entry name" value="adh_short"/>
    <property type="match status" value="1"/>
</dbReference>
<feature type="non-terminal residue" evidence="3">
    <location>
        <position position="237"/>
    </location>
</feature>
<accession>A0A0B6Z4C6</accession>
<proteinExistence type="predicted"/>
<keyword evidence="1" id="KW-0560">Oxidoreductase</keyword>
<evidence type="ECO:0000313" key="3">
    <source>
        <dbReference type="EMBL" id="CEK62555.1"/>
    </source>
</evidence>